<dbReference type="Pfam" id="PF04909">
    <property type="entry name" value="Amidohydro_2"/>
    <property type="match status" value="1"/>
</dbReference>
<dbReference type="InterPro" id="IPR006680">
    <property type="entry name" value="Amidohydro-rel"/>
</dbReference>
<keyword evidence="4" id="KW-1185">Reference proteome</keyword>
<accession>A0A1H4TIJ3</accession>
<evidence type="ECO:0000259" key="2">
    <source>
        <dbReference type="Pfam" id="PF04909"/>
    </source>
</evidence>
<feature type="region of interest" description="Disordered" evidence="1">
    <location>
        <begin position="1"/>
        <end position="22"/>
    </location>
</feature>
<dbReference type="RefSeq" id="WP_072939298.1">
    <property type="nucleotide sequence ID" value="NZ_FNSV01000005.1"/>
</dbReference>
<dbReference type="EMBL" id="FNSV01000005">
    <property type="protein sequence ID" value="SEC56262.1"/>
    <property type="molecule type" value="Genomic_DNA"/>
</dbReference>
<protein>
    <submittedName>
        <fullName evidence="3">Predicted metal-dependent hydrolase, TIM-barrel fold</fullName>
    </submittedName>
</protein>
<dbReference type="SUPFAM" id="SSF51556">
    <property type="entry name" value="Metallo-dependent hydrolases"/>
    <property type="match status" value="1"/>
</dbReference>
<feature type="domain" description="Amidohydrolase-related" evidence="2">
    <location>
        <begin position="32"/>
        <end position="288"/>
    </location>
</feature>
<name>A0A1H4TIJ3_9NOCA</name>
<dbReference type="PANTHER" id="PTHR35563">
    <property type="entry name" value="BARREL METAL-DEPENDENT HYDROLASE, PUTATIVE (AFU_ORTHOLOGUE AFUA_1G16240)-RELATED"/>
    <property type="match status" value="1"/>
</dbReference>
<evidence type="ECO:0000256" key="1">
    <source>
        <dbReference type="SAM" id="MobiDB-lite"/>
    </source>
</evidence>
<dbReference type="GO" id="GO:0016787">
    <property type="term" value="F:hydrolase activity"/>
    <property type="evidence" value="ECO:0007669"/>
    <property type="project" value="UniProtKB-KW"/>
</dbReference>
<dbReference type="OrthoDB" id="5450317at2"/>
<keyword evidence="3" id="KW-0378">Hydrolase</keyword>
<evidence type="ECO:0000313" key="4">
    <source>
        <dbReference type="Proteomes" id="UP000183561"/>
    </source>
</evidence>
<gene>
    <name evidence="3" type="ORF">SAMN04490239_4552</name>
</gene>
<dbReference type="Proteomes" id="UP000183561">
    <property type="component" value="Unassembled WGS sequence"/>
</dbReference>
<reference evidence="4" key="1">
    <citation type="submission" date="2016-10" db="EMBL/GenBank/DDBJ databases">
        <authorList>
            <person name="Varghese N."/>
            <person name="Submissions S."/>
        </authorList>
    </citation>
    <scope>NUCLEOTIDE SEQUENCE [LARGE SCALE GENOMIC DNA]</scope>
    <source>
        <strain evidence="4">DSM 44498</strain>
    </source>
</reference>
<sequence>MDFGTDKVDQVCPAPDPAPHAPRRFALPAGAVDTHAHVVGHSFVPERSYTPPPASAGQYLSMLDAVGTTYGVLVQISVHGTDNTVMLEAVEGARNRLRAVAVVAPDVDDRTLAHLQDSGVVGLRLNTLSGGGIGLDQLARYDAICAEMGWHLQFLTNTRHLAAAAANLRTLTVPYVVDHMGDFDVAAGVDAPEWTQFLKLMADGAWAKLSGAFRMARTADYSDTIPFAQSLIEAAPDRCVWGSDWPHVGFWGQMPNVGTLLDLLPDWAPDPATREAILTTNAHRLYGFIHP</sequence>
<dbReference type="InterPro" id="IPR032466">
    <property type="entry name" value="Metal_Hydrolase"/>
</dbReference>
<dbReference type="PANTHER" id="PTHR35563:SF2">
    <property type="entry name" value="BARREL METAL-DEPENDENT HYDROLASE, PUTATIVE (AFU_ORTHOLOGUE AFUA_1G16240)-RELATED"/>
    <property type="match status" value="1"/>
</dbReference>
<organism evidence="3 4">
    <name type="scientific">Rhodococcus koreensis</name>
    <dbReference type="NCBI Taxonomy" id="99653"/>
    <lineage>
        <taxon>Bacteria</taxon>
        <taxon>Bacillati</taxon>
        <taxon>Actinomycetota</taxon>
        <taxon>Actinomycetes</taxon>
        <taxon>Mycobacteriales</taxon>
        <taxon>Nocardiaceae</taxon>
        <taxon>Rhodococcus</taxon>
    </lineage>
</organism>
<dbReference type="Gene3D" id="3.20.20.140">
    <property type="entry name" value="Metal-dependent hydrolases"/>
    <property type="match status" value="1"/>
</dbReference>
<evidence type="ECO:0000313" key="3">
    <source>
        <dbReference type="EMBL" id="SEC56262.1"/>
    </source>
</evidence>
<dbReference type="InterPro" id="IPR052358">
    <property type="entry name" value="Aro_Compnd_Degr_Hydrolases"/>
</dbReference>
<dbReference type="AlphaFoldDB" id="A0A1H4TIJ3"/>
<proteinExistence type="predicted"/>